<evidence type="ECO:0008006" key="4">
    <source>
        <dbReference type="Google" id="ProtNLM"/>
    </source>
</evidence>
<reference evidence="2 3" key="1">
    <citation type="journal article" date="2015" name="Genome Announc.">
        <title>Expanding the biotechnology potential of lactobacilli through comparative genomics of 213 strains and associated genera.</title>
        <authorList>
            <person name="Sun Z."/>
            <person name="Harris H.M."/>
            <person name="McCann A."/>
            <person name="Guo C."/>
            <person name="Argimon S."/>
            <person name="Zhang W."/>
            <person name="Yang X."/>
            <person name="Jeffery I.B."/>
            <person name="Cooney J.C."/>
            <person name="Kagawa T.F."/>
            <person name="Liu W."/>
            <person name="Song Y."/>
            <person name="Salvetti E."/>
            <person name="Wrobel A."/>
            <person name="Rasinkangas P."/>
            <person name="Parkhill J."/>
            <person name="Rea M.C."/>
            <person name="O'Sullivan O."/>
            <person name="Ritari J."/>
            <person name="Douillard F.P."/>
            <person name="Paul Ross R."/>
            <person name="Yang R."/>
            <person name="Briner A.E."/>
            <person name="Felis G.E."/>
            <person name="de Vos W.M."/>
            <person name="Barrangou R."/>
            <person name="Klaenhammer T.R."/>
            <person name="Caufield P.W."/>
            <person name="Cui Y."/>
            <person name="Zhang H."/>
            <person name="O'Toole P.W."/>
        </authorList>
    </citation>
    <scope>NUCLEOTIDE SEQUENCE [LARGE SCALE GENOMIC DNA]</scope>
    <source>
        <strain evidence="2 3">DSM 20014</strain>
    </source>
</reference>
<protein>
    <recommendedName>
        <fullName evidence="4">DUF5668 domain-containing protein</fullName>
    </recommendedName>
</protein>
<evidence type="ECO:0000313" key="2">
    <source>
        <dbReference type="EMBL" id="KRN77786.1"/>
    </source>
</evidence>
<keyword evidence="1" id="KW-1133">Transmembrane helix</keyword>
<evidence type="ECO:0000256" key="1">
    <source>
        <dbReference type="SAM" id="Phobius"/>
    </source>
</evidence>
<dbReference type="STRING" id="1620.IV67_GL001312"/>
<proteinExistence type="predicted"/>
<keyword evidence="1" id="KW-0812">Transmembrane</keyword>
<accession>A0A0R2JT15</accession>
<dbReference type="OrthoDB" id="9805239at2"/>
<dbReference type="AlphaFoldDB" id="A0A0R2JT15"/>
<dbReference type="Proteomes" id="UP000051673">
    <property type="component" value="Unassembled WGS sequence"/>
</dbReference>
<sequence length="63" mass="7070">MIKNGIKQFMINLIGIAVAFGLVNFMRNGGKFDFTWHDWPVLLGLLIVFAGVSTMIELNNKKS</sequence>
<keyword evidence="1" id="KW-0472">Membrane</keyword>
<organism evidence="2 3">
    <name type="scientific">Weissella minor</name>
    <dbReference type="NCBI Taxonomy" id="1620"/>
    <lineage>
        <taxon>Bacteria</taxon>
        <taxon>Bacillati</taxon>
        <taxon>Bacillota</taxon>
        <taxon>Bacilli</taxon>
        <taxon>Lactobacillales</taxon>
        <taxon>Lactobacillaceae</taxon>
        <taxon>Weissella</taxon>
    </lineage>
</organism>
<feature type="transmembrane region" description="Helical" evidence="1">
    <location>
        <begin position="9"/>
        <end position="27"/>
    </location>
</feature>
<gene>
    <name evidence="2" type="ORF">IV67_GL001312</name>
</gene>
<keyword evidence="3" id="KW-1185">Reference proteome</keyword>
<dbReference type="PATRIC" id="fig|1620.3.peg.1327"/>
<feature type="transmembrane region" description="Helical" evidence="1">
    <location>
        <begin position="39"/>
        <end position="58"/>
    </location>
</feature>
<comment type="caution">
    <text evidence="2">The sequence shown here is derived from an EMBL/GenBank/DDBJ whole genome shotgun (WGS) entry which is preliminary data.</text>
</comment>
<name>A0A0R2JT15_9LACO</name>
<dbReference type="EMBL" id="JQCD01000009">
    <property type="protein sequence ID" value="KRN77786.1"/>
    <property type="molecule type" value="Genomic_DNA"/>
</dbReference>
<evidence type="ECO:0000313" key="3">
    <source>
        <dbReference type="Proteomes" id="UP000051673"/>
    </source>
</evidence>
<dbReference type="RefSeq" id="WP_057786138.1">
    <property type="nucleotide sequence ID" value="NZ_JQCD01000009.1"/>
</dbReference>